<keyword evidence="7 13" id="KW-0418">Kinase</keyword>
<reference evidence="13 15" key="1">
    <citation type="submission" date="2017-10" db="EMBL/GenBank/DDBJ databases">
        <title>Genomics of the genus Arcobacter.</title>
        <authorList>
            <person name="Perez-Cataluna A."/>
            <person name="Figueras M.J."/>
        </authorList>
    </citation>
    <scope>NUCLEOTIDE SEQUENCE [LARGE SCALE GENOMIC DNA]</scope>
    <source>
        <strain evidence="13 15">CECT 7835</strain>
    </source>
</reference>
<keyword evidence="9 10" id="KW-0472">Membrane</keyword>
<dbReference type="KEGG" id="hbv:ABIV_0175"/>
<keyword evidence="8 10" id="KW-1133">Transmembrane helix</keyword>
<dbReference type="SMART" id="SM00387">
    <property type="entry name" value="HATPase_c"/>
    <property type="match status" value="1"/>
</dbReference>
<keyword evidence="4" id="KW-0597">Phosphoprotein</keyword>
<dbReference type="SMART" id="SM00388">
    <property type="entry name" value="HisKA"/>
    <property type="match status" value="1"/>
</dbReference>
<dbReference type="Proteomes" id="UP000289193">
    <property type="component" value="Unassembled WGS sequence"/>
</dbReference>
<dbReference type="InterPro" id="IPR036890">
    <property type="entry name" value="HATPase_C_sf"/>
</dbReference>
<dbReference type="RefSeq" id="WP_114838103.1">
    <property type="nucleotide sequence ID" value="NZ_CP031217.1"/>
</dbReference>
<evidence type="ECO:0000256" key="5">
    <source>
        <dbReference type="ARBA" id="ARBA00022679"/>
    </source>
</evidence>
<dbReference type="Proteomes" id="UP000253850">
    <property type="component" value="Chromosome"/>
</dbReference>
<dbReference type="Pfam" id="PF02518">
    <property type="entry name" value="HATPase_c"/>
    <property type="match status" value="1"/>
</dbReference>
<keyword evidence="6 10" id="KW-0812">Transmembrane</keyword>
<evidence type="ECO:0000256" key="10">
    <source>
        <dbReference type="SAM" id="Phobius"/>
    </source>
</evidence>
<keyword evidence="15" id="KW-1185">Reference proteome</keyword>
<dbReference type="AlphaFoldDB" id="A0AAX2A9W4"/>
<dbReference type="SUPFAM" id="SSF47384">
    <property type="entry name" value="Homodimeric domain of signal transducing histidine kinase"/>
    <property type="match status" value="1"/>
</dbReference>
<feature type="transmembrane region" description="Helical" evidence="10">
    <location>
        <begin position="158"/>
        <end position="180"/>
    </location>
</feature>
<comment type="catalytic activity">
    <reaction evidence="1">
        <text>ATP + protein L-histidine = ADP + protein N-phospho-L-histidine.</text>
        <dbReference type="EC" id="2.7.13.3"/>
    </reaction>
</comment>
<evidence type="ECO:0000256" key="9">
    <source>
        <dbReference type="ARBA" id="ARBA00023136"/>
    </source>
</evidence>
<evidence type="ECO:0000256" key="2">
    <source>
        <dbReference type="ARBA" id="ARBA00004141"/>
    </source>
</evidence>
<dbReference type="InterPro" id="IPR005467">
    <property type="entry name" value="His_kinase_dom"/>
</dbReference>
<dbReference type="PROSITE" id="PS50109">
    <property type="entry name" value="HIS_KIN"/>
    <property type="match status" value="1"/>
</dbReference>
<accession>A0AAX2A9W4</accession>
<dbReference type="EMBL" id="CP031217">
    <property type="protein sequence ID" value="AXH11214.1"/>
    <property type="molecule type" value="Genomic_DNA"/>
</dbReference>
<protein>
    <recommendedName>
        <fullName evidence="3">histidine kinase</fullName>
        <ecNumber evidence="3">2.7.13.3</ecNumber>
    </recommendedName>
</protein>
<name>A0AAX2A9W4_9BACT</name>
<evidence type="ECO:0000256" key="1">
    <source>
        <dbReference type="ARBA" id="ARBA00000085"/>
    </source>
</evidence>
<dbReference type="EMBL" id="PDKM01000005">
    <property type="protein sequence ID" value="RXK09486.1"/>
    <property type="molecule type" value="Genomic_DNA"/>
</dbReference>
<dbReference type="Pfam" id="PF00512">
    <property type="entry name" value="HisKA"/>
    <property type="match status" value="1"/>
</dbReference>
<feature type="domain" description="Histidine kinase" evidence="11">
    <location>
        <begin position="256"/>
        <end position="459"/>
    </location>
</feature>
<dbReference type="EC" id="2.7.13.3" evidence="3"/>
<dbReference type="PANTHER" id="PTHR45528">
    <property type="entry name" value="SENSOR HISTIDINE KINASE CPXA"/>
    <property type="match status" value="1"/>
</dbReference>
<dbReference type="Gene3D" id="1.10.287.130">
    <property type="match status" value="1"/>
</dbReference>
<dbReference type="CDD" id="cd00082">
    <property type="entry name" value="HisKA"/>
    <property type="match status" value="1"/>
</dbReference>
<evidence type="ECO:0000313" key="14">
    <source>
        <dbReference type="Proteomes" id="UP000253850"/>
    </source>
</evidence>
<evidence type="ECO:0000256" key="7">
    <source>
        <dbReference type="ARBA" id="ARBA00022777"/>
    </source>
</evidence>
<keyword evidence="5" id="KW-0808">Transferase</keyword>
<evidence type="ECO:0000313" key="12">
    <source>
        <dbReference type="EMBL" id="AXH11214.1"/>
    </source>
</evidence>
<dbReference type="PANTHER" id="PTHR45528:SF12">
    <property type="entry name" value="SENSOR HISTIDINE KINASE ARSS"/>
    <property type="match status" value="1"/>
</dbReference>
<dbReference type="GO" id="GO:0016020">
    <property type="term" value="C:membrane"/>
    <property type="evidence" value="ECO:0007669"/>
    <property type="project" value="UniProtKB-SubCell"/>
</dbReference>
<evidence type="ECO:0000256" key="4">
    <source>
        <dbReference type="ARBA" id="ARBA00022553"/>
    </source>
</evidence>
<evidence type="ECO:0000256" key="6">
    <source>
        <dbReference type="ARBA" id="ARBA00022692"/>
    </source>
</evidence>
<dbReference type="InterPro" id="IPR050398">
    <property type="entry name" value="HssS/ArlS-like"/>
</dbReference>
<gene>
    <name evidence="12" type="primary">phoR</name>
    <name evidence="12" type="ORF">ABIV_0175</name>
    <name evidence="13" type="ORF">CRV05_09245</name>
</gene>
<dbReference type="Gene3D" id="3.30.565.10">
    <property type="entry name" value="Histidine kinase-like ATPase, C-terminal domain"/>
    <property type="match status" value="1"/>
</dbReference>
<evidence type="ECO:0000256" key="3">
    <source>
        <dbReference type="ARBA" id="ARBA00012438"/>
    </source>
</evidence>
<organism evidence="13 15">
    <name type="scientific">Halarcobacter bivalviorum</name>
    <dbReference type="NCBI Taxonomy" id="663364"/>
    <lineage>
        <taxon>Bacteria</taxon>
        <taxon>Pseudomonadati</taxon>
        <taxon>Campylobacterota</taxon>
        <taxon>Epsilonproteobacteria</taxon>
        <taxon>Campylobacterales</taxon>
        <taxon>Arcobacteraceae</taxon>
        <taxon>Halarcobacter</taxon>
    </lineage>
</organism>
<feature type="transmembrane region" description="Helical" evidence="10">
    <location>
        <begin position="7"/>
        <end position="30"/>
    </location>
</feature>
<proteinExistence type="predicted"/>
<evidence type="ECO:0000259" key="11">
    <source>
        <dbReference type="PROSITE" id="PS50109"/>
    </source>
</evidence>
<evidence type="ECO:0000313" key="15">
    <source>
        <dbReference type="Proteomes" id="UP000289193"/>
    </source>
</evidence>
<feature type="transmembrane region" description="Helical" evidence="10">
    <location>
        <begin position="420"/>
        <end position="441"/>
    </location>
</feature>
<dbReference type="InterPro" id="IPR036097">
    <property type="entry name" value="HisK_dim/P_sf"/>
</dbReference>
<evidence type="ECO:0000313" key="13">
    <source>
        <dbReference type="EMBL" id="RXK09486.1"/>
    </source>
</evidence>
<dbReference type="InterPro" id="IPR003594">
    <property type="entry name" value="HATPase_dom"/>
</dbReference>
<dbReference type="SUPFAM" id="SSF55874">
    <property type="entry name" value="ATPase domain of HSP90 chaperone/DNA topoisomerase II/histidine kinase"/>
    <property type="match status" value="1"/>
</dbReference>
<sequence length="459" mass="53046">MLKLHQVFFRTFSLIFLFILIIISTTTYFWSKNIYLDQIEKNLSQNIDSLSINLTSFKTLDYTIKTFKGKTGLRITIINEEGNVIADSDRDILTMENHSTRYEIIHAKYEGYGKKVRFSRTLNQELLYVAKKIVIDDEIYYLRLADYTAKIIENFTKLAFQIISFISLFIIATFIATYFISIKIRNETNAILGYLIELSNKKPTSTIYSDFSEEFYKITRLLNKVASKLAKKERQKSKQTAKLKLANKQKDEIISAISHEFKNPIAVITGYSETILTDKDLPEAMKEKFLKKIHSNGIKMSHIIDKLRLTLKLEEGKQQILTTKCSIKKICTQVVSDLKDKYPQREIIINSEQDYEFNVDETLFAMVLENLVENALKYSEDEVIIKYDDKHISVIDKGIGIGEADLKSIKQKFFRVSQNGWNNSLGLGLFIVSSIISLHNFSLEINSELSKGSEFIIKY</sequence>
<reference evidence="12 14" key="2">
    <citation type="submission" date="2018-07" db="EMBL/GenBank/DDBJ databases">
        <title>Complete genome of the Arcobacter bivalviorum type strain LMG 26154.</title>
        <authorList>
            <person name="Miller W.G."/>
            <person name="Yee E."/>
            <person name="Bono J.L."/>
        </authorList>
    </citation>
    <scope>NUCLEOTIDE SEQUENCE [LARGE SCALE GENOMIC DNA]</scope>
    <source>
        <strain evidence="12 14">LMG 26154</strain>
    </source>
</reference>
<comment type="subcellular location">
    <subcellularLocation>
        <location evidence="2">Membrane</location>
        <topology evidence="2">Multi-pass membrane protein</topology>
    </subcellularLocation>
</comment>
<evidence type="ECO:0000256" key="8">
    <source>
        <dbReference type="ARBA" id="ARBA00022989"/>
    </source>
</evidence>
<dbReference type="GO" id="GO:0000155">
    <property type="term" value="F:phosphorelay sensor kinase activity"/>
    <property type="evidence" value="ECO:0007669"/>
    <property type="project" value="InterPro"/>
</dbReference>
<dbReference type="InterPro" id="IPR003661">
    <property type="entry name" value="HisK_dim/P_dom"/>
</dbReference>